<gene>
    <name evidence="4" type="ordered locus">SE_0994</name>
</gene>
<sequence length="227" mass="26115">MQQERQSWYQKSWFIILTLLFIFPLGLFLMWRYAHWKNWLKLTVSSVYIISLVLTLLFQVSLLNENKTNQIEHASTMKEKSNINNVKTTKNKNMEKSTQTDKQNSVNLKQNTKDQNNNANDEAASPTSEQNAAIAQAKSYANTLPISKKSLYKQLTSEYGEKYPADVAQYAVDHISVDYKMNALRLAKSYVKNINISNQASYDQLVSENGEGFTPEEAQYAINHLDR</sequence>
<dbReference type="AlphaFoldDB" id="A0A0H2VHJ4"/>
<dbReference type="Pfam" id="PF07553">
    <property type="entry name" value="Lipoprotein_Ltp"/>
    <property type="match status" value="2"/>
</dbReference>
<keyword evidence="2" id="KW-0472">Membrane</keyword>
<dbReference type="InterPro" id="IPR036388">
    <property type="entry name" value="WH-like_DNA-bd_sf"/>
</dbReference>
<evidence type="ECO:0000256" key="1">
    <source>
        <dbReference type="SAM" id="MobiDB-lite"/>
    </source>
</evidence>
<feature type="transmembrane region" description="Helical" evidence="2">
    <location>
        <begin position="39"/>
        <end position="58"/>
    </location>
</feature>
<protein>
    <recommendedName>
        <fullName evidence="3">Putative host cell surface-exposed lipoprotein Ltp-like HTH region domain-containing protein</fullName>
    </recommendedName>
</protein>
<feature type="region of interest" description="Disordered" evidence="1">
    <location>
        <begin position="73"/>
        <end position="131"/>
    </location>
</feature>
<dbReference type="InterPro" id="IPR011434">
    <property type="entry name" value="Ltp-like_HTH"/>
</dbReference>
<accession>A0A0H2VHJ4</accession>
<feature type="compositionally biased region" description="Polar residues" evidence="1">
    <location>
        <begin position="100"/>
        <end position="131"/>
    </location>
</feature>
<feature type="transmembrane region" description="Helical" evidence="2">
    <location>
        <begin position="12"/>
        <end position="33"/>
    </location>
</feature>
<keyword evidence="2" id="KW-1133">Transmembrane helix</keyword>
<reference evidence="4 5" key="1">
    <citation type="journal article" date="2003" name="Mol. Microbiol.">
        <title>Genome-based analysis of virulence genes in a non-biofilm-forming Staphylococcus epidermidis strain (ATCC 12228).</title>
        <authorList>
            <person name="Zhang Y.Q."/>
            <person name="Ren S.X."/>
            <person name="Li H.L."/>
            <person name="Wang Y.X."/>
            <person name="Fu G."/>
            <person name="Yang J."/>
            <person name="Qin Z.Q."/>
            <person name="Miao Y.G."/>
            <person name="Wang W.Y."/>
            <person name="Chen R.S."/>
            <person name="Shen Y."/>
            <person name="Chen Z."/>
            <person name="Yuan Z.H."/>
            <person name="Zhao G.P."/>
            <person name="Qu D."/>
            <person name="Danchin A."/>
            <person name="Wen Y.M."/>
        </authorList>
    </citation>
    <scope>NUCLEOTIDE SEQUENCE [LARGE SCALE GENOMIC DNA]</scope>
    <source>
        <strain evidence="5">ATCC 12228 / FDA PCI 1200</strain>
    </source>
</reference>
<evidence type="ECO:0000256" key="2">
    <source>
        <dbReference type="SAM" id="Phobius"/>
    </source>
</evidence>
<name>A0A0H2VHJ4_STAES</name>
<evidence type="ECO:0000313" key="5">
    <source>
        <dbReference type="Proteomes" id="UP000001411"/>
    </source>
</evidence>
<keyword evidence="2" id="KW-0812">Transmembrane</keyword>
<dbReference type="eggNOG" id="COG3064">
    <property type="taxonomic scope" value="Bacteria"/>
</dbReference>
<dbReference type="OrthoDB" id="1669102at2"/>
<dbReference type="KEGG" id="sep:SE_0994"/>
<feature type="domain" description="Putative host cell surface-exposed lipoprotein Ltp-like HTH region" evidence="3">
    <location>
        <begin position="129"/>
        <end position="175"/>
    </location>
</feature>
<dbReference type="PATRIC" id="fig|176280.10.peg.968"/>
<evidence type="ECO:0000259" key="3">
    <source>
        <dbReference type="Pfam" id="PF07553"/>
    </source>
</evidence>
<dbReference type="Proteomes" id="UP000001411">
    <property type="component" value="Chromosome"/>
</dbReference>
<dbReference type="EMBL" id="AE015929">
    <property type="protein sequence ID" value="AAO04591.1"/>
    <property type="molecule type" value="Genomic_DNA"/>
</dbReference>
<dbReference type="Gene3D" id="1.10.10.10">
    <property type="entry name" value="Winged helix-like DNA-binding domain superfamily/Winged helix DNA-binding domain"/>
    <property type="match status" value="2"/>
</dbReference>
<proteinExistence type="predicted"/>
<evidence type="ECO:0000313" key="4">
    <source>
        <dbReference type="EMBL" id="AAO04591.1"/>
    </source>
</evidence>
<dbReference type="HOGENOM" id="CLU_071537_1_0_9"/>
<feature type="domain" description="Putative host cell surface-exposed lipoprotein Ltp-like HTH region" evidence="3">
    <location>
        <begin position="178"/>
        <end position="225"/>
    </location>
</feature>
<organism evidence="4 5">
    <name type="scientific">Staphylococcus epidermidis (strain ATCC 12228 / FDA PCI 1200)</name>
    <dbReference type="NCBI Taxonomy" id="176280"/>
    <lineage>
        <taxon>Bacteria</taxon>
        <taxon>Bacillati</taxon>
        <taxon>Bacillota</taxon>
        <taxon>Bacilli</taxon>
        <taxon>Bacillales</taxon>
        <taxon>Staphylococcaceae</taxon>
        <taxon>Staphylococcus</taxon>
    </lineage>
</organism>
<dbReference type="RefSeq" id="WP_001829493.1">
    <property type="nucleotide sequence ID" value="NC_004461.1"/>
</dbReference>